<dbReference type="Proteomes" id="UP000305546">
    <property type="component" value="Unassembled WGS sequence"/>
</dbReference>
<gene>
    <name evidence="2" type="ORF">FG385_19945</name>
</gene>
<dbReference type="InterPro" id="IPR017517">
    <property type="entry name" value="Maleyloyr_isom"/>
</dbReference>
<reference evidence="2 3" key="1">
    <citation type="submission" date="2019-06" db="EMBL/GenBank/DDBJ databases">
        <title>Amycolatopsis alkalitolerans sp. nov., isolated from Gastrodia elata Blume.</title>
        <authorList>
            <person name="Narsing Rao M.P."/>
            <person name="Li W.J."/>
        </authorList>
    </citation>
    <scope>NUCLEOTIDE SEQUENCE [LARGE SCALE GENOMIC DNA]</scope>
    <source>
        <strain evidence="2 3">SYSUP0005</strain>
    </source>
</reference>
<name>A0A5C4LZ18_9PSEU</name>
<dbReference type="InterPro" id="IPR034660">
    <property type="entry name" value="DinB/YfiT-like"/>
</dbReference>
<keyword evidence="3" id="KW-1185">Reference proteome</keyword>
<dbReference type="RefSeq" id="WP_139098282.1">
    <property type="nucleotide sequence ID" value="NZ_VDFW01000017.1"/>
</dbReference>
<keyword evidence="2" id="KW-0413">Isomerase</keyword>
<dbReference type="PANTHER" id="PTHR40758:SF1">
    <property type="entry name" value="CONSERVED PROTEIN"/>
    <property type="match status" value="1"/>
</dbReference>
<dbReference type="GO" id="GO:0046872">
    <property type="term" value="F:metal ion binding"/>
    <property type="evidence" value="ECO:0007669"/>
    <property type="project" value="InterPro"/>
</dbReference>
<evidence type="ECO:0000313" key="2">
    <source>
        <dbReference type="EMBL" id="TNC23969.1"/>
    </source>
</evidence>
<organism evidence="2 3">
    <name type="scientific">Amycolatopsis alkalitolerans</name>
    <dbReference type="NCBI Taxonomy" id="2547244"/>
    <lineage>
        <taxon>Bacteria</taxon>
        <taxon>Bacillati</taxon>
        <taxon>Actinomycetota</taxon>
        <taxon>Actinomycetes</taxon>
        <taxon>Pseudonocardiales</taxon>
        <taxon>Pseudonocardiaceae</taxon>
        <taxon>Amycolatopsis</taxon>
    </lineage>
</organism>
<dbReference type="InterPro" id="IPR024344">
    <property type="entry name" value="MDMPI_metal-binding"/>
</dbReference>
<dbReference type="SUPFAM" id="SSF109854">
    <property type="entry name" value="DinB/YfiT-like putative metalloenzymes"/>
    <property type="match status" value="1"/>
</dbReference>
<sequence>MAGQALIDHGRFAEALGIEVELLLGAARSAPPGTRVPTCPGFTIGEIVRHVGGLYRVARQWIVEGRAPGGWQESPAPGQSTEDYLRAGLAELLAELTAHSPDAYAASWWPADHTYGFWWRRVAHETTIHRYDVEQAAGEPTAEIAEDFAVDGVDEALTVWFGQRLPMLGLSGTARHSVAVSSGGHHWIARAGPGFTEAWRCSAEETGRADGRVSAPPVAMYLWVWGRLNHRDVEWSGSDDAIAQLWALMRLATR</sequence>
<dbReference type="PANTHER" id="PTHR40758">
    <property type="entry name" value="CONSERVED PROTEIN"/>
    <property type="match status" value="1"/>
</dbReference>
<dbReference type="Pfam" id="PF11716">
    <property type="entry name" value="MDMPI_N"/>
    <property type="match status" value="1"/>
</dbReference>
<dbReference type="EMBL" id="VDFW01000017">
    <property type="protein sequence ID" value="TNC23969.1"/>
    <property type="molecule type" value="Genomic_DNA"/>
</dbReference>
<dbReference type="GO" id="GO:0005886">
    <property type="term" value="C:plasma membrane"/>
    <property type="evidence" value="ECO:0007669"/>
    <property type="project" value="TreeGrafter"/>
</dbReference>
<dbReference type="AlphaFoldDB" id="A0A5C4LZ18"/>
<dbReference type="GO" id="GO:0016853">
    <property type="term" value="F:isomerase activity"/>
    <property type="evidence" value="ECO:0007669"/>
    <property type="project" value="UniProtKB-KW"/>
</dbReference>
<feature type="domain" description="Mycothiol-dependent maleylpyruvate isomerase metal-binding" evidence="1">
    <location>
        <begin position="19"/>
        <end position="133"/>
    </location>
</feature>
<proteinExistence type="predicted"/>
<evidence type="ECO:0000313" key="3">
    <source>
        <dbReference type="Proteomes" id="UP000305546"/>
    </source>
</evidence>
<dbReference type="NCBIfam" id="TIGR03083">
    <property type="entry name" value="maleylpyruvate isomerase family mycothiol-dependent enzyme"/>
    <property type="match status" value="1"/>
</dbReference>
<accession>A0A5C4LZ18</accession>
<keyword evidence="2" id="KW-0670">Pyruvate</keyword>
<protein>
    <submittedName>
        <fullName evidence="2">Maleylpyruvate isomerase family mycothiol-dependent enzyme</fullName>
    </submittedName>
</protein>
<evidence type="ECO:0000259" key="1">
    <source>
        <dbReference type="Pfam" id="PF11716"/>
    </source>
</evidence>
<comment type="caution">
    <text evidence="2">The sequence shown here is derived from an EMBL/GenBank/DDBJ whole genome shotgun (WGS) entry which is preliminary data.</text>
</comment>
<dbReference type="OrthoDB" id="3671213at2"/>